<dbReference type="Gene3D" id="2.40.160.50">
    <property type="entry name" value="membrane protein fhac: a member of the omp85/tpsb transporter family"/>
    <property type="match status" value="1"/>
</dbReference>
<dbReference type="PANTHER" id="PTHR14226:SF29">
    <property type="entry name" value="NEUROPATHY TARGET ESTERASE SWS"/>
    <property type="match status" value="1"/>
</dbReference>
<dbReference type="GO" id="GO:0016787">
    <property type="term" value="F:hydrolase activity"/>
    <property type="evidence" value="ECO:0007669"/>
    <property type="project" value="UniProtKB-UniRule"/>
</dbReference>
<dbReference type="GO" id="GO:0016042">
    <property type="term" value="P:lipid catabolic process"/>
    <property type="evidence" value="ECO:0007669"/>
    <property type="project" value="UniProtKB-UniRule"/>
</dbReference>
<dbReference type="AlphaFoldDB" id="A0A5D4XP94"/>
<feature type="domain" description="PNPLA" evidence="8">
    <location>
        <begin position="100"/>
        <end position="292"/>
    </location>
</feature>
<feature type="short sequence motif" description="DGA/G" evidence="6">
    <location>
        <begin position="279"/>
        <end position="281"/>
    </location>
</feature>
<evidence type="ECO:0000256" key="3">
    <source>
        <dbReference type="ARBA" id="ARBA00022963"/>
    </source>
</evidence>
<dbReference type="Proteomes" id="UP000324973">
    <property type="component" value="Unassembled WGS sequence"/>
</dbReference>
<dbReference type="InterPro" id="IPR050301">
    <property type="entry name" value="NTE"/>
</dbReference>
<evidence type="ECO:0000256" key="4">
    <source>
        <dbReference type="ARBA" id="ARBA00023098"/>
    </source>
</evidence>
<feature type="short sequence motif" description="GXSXG" evidence="6">
    <location>
        <begin position="131"/>
        <end position="135"/>
    </location>
</feature>
<dbReference type="PANTHER" id="PTHR14226">
    <property type="entry name" value="NEUROPATHY TARGET ESTERASE/SWISS CHEESE D.MELANOGASTER"/>
    <property type="match status" value="1"/>
</dbReference>
<comment type="caution">
    <text evidence="9">The sequence shown here is derived from an EMBL/GenBank/DDBJ whole genome shotgun (WGS) entry which is preliminary data.</text>
</comment>
<feature type="active site" description="Nucleophile" evidence="6">
    <location>
        <position position="133"/>
    </location>
</feature>
<evidence type="ECO:0000256" key="5">
    <source>
        <dbReference type="ARBA" id="ARBA00023136"/>
    </source>
</evidence>
<feature type="region of interest" description="Disordered" evidence="7">
    <location>
        <begin position="1"/>
        <end position="23"/>
    </location>
</feature>
<keyword evidence="10" id="KW-1185">Reference proteome</keyword>
<sequence length="798" mass="85389">MPESTTGRTPPEPCCSCTSSGPSHEAPVRCAAGGRLFARHPGARRHWPDPASSMRPAMLLVGCMLAAANAMAQPGPAPDAPAISACGVRGPDDTRPRIGLALGGGGARGIAHVSVLRRIEQLGITVDCVAGTSMGALVGGLYASGMPVDEMERLVVSTDWKRLFDDTLPRSERSYRRKQDDRDALTTVGVGVGRDGLRLSPGVLQGERILSMFERATLGVSAIERFDALPIPFRAVATDLNTGEAVVLDRGSLSMAMRASMSLPGVFQPVEIDGRVLLDGGLANQVPVDVVRGMGADVVIAVDVGTPLSTLDRNASVLAVVSQISGMMTTGNTRRQLATLTSRDVLVAPRLGETVATADFEKAREALRIGEEAAAAAHDALAALRTATPASEPARVRDVAATSAPVVEFVRIDNRTDYADELLLTQLRIPVGEPLDPDAVEDRMLRAYSLGTIASISYEMLREDGRNGVLVRARPKPQGPNYLQLGLVHSSDFEGAFESTLRAAILFSPLSAYGAEGRVTLAIGSEPGLAGEYFHPLDVANRNLLYARAAYDNPNIHAFDASGNNIATYDVRMFGLRLQATREFGNHGAAAVGTQFRKGRAEVEVGDPGLAAFDFQQGSLFAFLNIDRLDSLFFPRSGYYASLGYTVSRDWLGSDSAFDQLDLDALMAGSLGRHTLQSGVRYHATTSGQAPIQARYRLGGRSRLAGFRINELTGQHYALAYVGYSYQLAEFFSRSALIGATLEYGNAWERREDMRVGDGILNASLYAGFDSWLGPMTAGYGWRQGGEGLIFLEIGRPF</sequence>
<dbReference type="InterPro" id="IPR002641">
    <property type="entry name" value="PNPLA_dom"/>
</dbReference>
<dbReference type="InterPro" id="IPR016035">
    <property type="entry name" value="Acyl_Trfase/lysoPLipase"/>
</dbReference>
<proteinExistence type="predicted"/>
<evidence type="ECO:0000313" key="10">
    <source>
        <dbReference type="Proteomes" id="UP000324973"/>
    </source>
</evidence>
<dbReference type="PROSITE" id="PS51635">
    <property type="entry name" value="PNPLA"/>
    <property type="match status" value="1"/>
</dbReference>
<dbReference type="Gene3D" id="3.40.1090.10">
    <property type="entry name" value="Cytosolic phospholipase A2 catalytic domain"/>
    <property type="match status" value="2"/>
</dbReference>
<feature type="short sequence motif" description="GXGXXG" evidence="6">
    <location>
        <begin position="104"/>
        <end position="109"/>
    </location>
</feature>
<reference evidence="9 10" key="1">
    <citation type="submission" date="2019-08" db="EMBL/GenBank/DDBJ databases">
        <title>Luteimonas viscosus sp. nov., isolated from soil of a sunflower field.</title>
        <authorList>
            <person name="Jianli Z."/>
            <person name="Ying Z."/>
        </authorList>
    </citation>
    <scope>NUCLEOTIDE SEQUENCE [LARGE SCALE GENOMIC DNA]</scope>
    <source>
        <strain evidence="9 10">XBU10</strain>
    </source>
</reference>
<gene>
    <name evidence="9" type="ORF">FZO89_06525</name>
</gene>
<keyword evidence="3 6" id="KW-0442">Lipid degradation</keyword>
<evidence type="ECO:0000256" key="7">
    <source>
        <dbReference type="SAM" id="MobiDB-lite"/>
    </source>
</evidence>
<accession>A0A5D4XP94</accession>
<feature type="active site" description="Proton acceptor" evidence="6">
    <location>
        <position position="279"/>
    </location>
</feature>
<keyword evidence="2 6" id="KW-0378">Hydrolase</keyword>
<dbReference type="CDD" id="cd07205">
    <property type="entry name" value="Pat_PNPLA6_PNPLA7_NTE1_like"/>
    <property type="match status" value="1"/>
</dbReference>
<evidence type="ECO:0000256" key="2">
    <source>
        <dbReference type="ARBA" id="ARBA00022801"/>
    </source>
</evidence>
<keyword evidence="5" id="KW-0472">Membrane</keyword>
<protein>
    <submittedName>
        <fullName evidence="9">BamA/TamA family outer membrane protein</fullName>
    </submittedName>
</protein>
<comment type="subcellular location">
    <subcellularLocation>
        <location evidence="1">Membrane</location>
    </subcellularLocation>
</comment>
<dbReference type="SUPFAM" id="SSF52151">
    <property type="entry name" value="FabD/lysophospholipase-like"/>
    <property type="match status" value="1"/>
</dbReference>
<organism evidence="9 10">
    <name type="scientific">Luteimonas viscosa</name>
    <dbReference type="NCBI Taxonomy" id="1132694"/>
    <lineage>
        <taxon>Bacteria</taxon>
        <taxon>Pseudomonadati</taxon>
        <taxon>Pseudomonadota</taxon>
        <taxon>Gammaproteobacteria</taxon>
        <taxon>Lysobacterales</taxon>
        <taxon>Lysobacteraceae</taxon>
        <taxon>Luteimonas</taxon>
    </lineage>
</organism>
<dbReference type="Pfam" id="PF01103">
    <property type="entry name" value="Omp85"/>
    <property type="match status" value="1"/>
</dbReference>
<dbReference type="EMBL" id="VTFT01000001">
    <property type="protein sequence ID" value="TYT25934.1"/>
    <property type="molecule type" value="Genomic_DNA"/>
</dbReference>
<dbReference type="OrthoDB" id="5290098at2"/>
<dbReference type="InterPro" id="IPR000184">
    <property type="entry name" value="Bac_surfAg_D15"/>
</dbReference>
<evidence type="ECO:0000259" key="8">
    <source>
        <dbReference type="PROSITE" id="PS51635"/>
    </source>
</evidence>
<name>A0A5D4XP94_9GAMM</name>
<evidence type="ECO:0000313" key="9">
    <source>
        <dbReference type="EMBL" id="TYT25934.1"/>
    </source>
</evidence>
<dbReference type="Pfam" id="PF01734">
    <property type="entry name" value="Patatin"/>
    <property type="match status" value="1"/>
</dbReference>
<dbReference type="GO" id="GO:0019867">
    <property type="term" value="C:outer membrane"/>
    <property type="evidence" value="ECO:0007669"/>
    <property type="project" value="InterPro"/>
</dbReference>
<keyword evidence="4 6" id="KW-0443">Lipid metabolism</keyword>
<evidence type="ECO:0000256" key="6">
    <source>
        <dbReference type="PROSITE-ProRule" id="PRU01161"/>
    </source>
</evidence>
<evidence type="ECO:0000256" key="1">
    <source>
        <dbReference type="ARBA" id="ARBA00004370"/>
    </source>
</evidence>